<proteinExistence type="predicted"/>
<feature type="region of interest" description="Disordered" evidence="1">
    <location>
        <begin position="1"/>
        <end position="75"/>
    </location>
</feature>
<reference evidence="2 3" key="1">
    <citation type="submission" date="2020-08" db="EMBL/GenBank/DDBJ databases">
        <authorList>
            <person name="Newling K."/>
            <person name="Davey J."/>
            <person name="Forrester S."/>
        </authorList>
    </citation>
    <scope>NUCLEOTIDE SEQUENCE [LARGE SCALE GENOMIC DNA]</scope>
    <source>
        <strain evidence="3">Crithidia deanei Carvalho (ATCC PRA-265)</strain>
    </source>
</reference>
<dbReference type="AlphaFoldDB" id="A0A7G2CGA9"/>
<dbReference type="EMBL" id="LR877152">
    <property type="protein sequence ID" value="CAD2217222.1"/>
    <property type="molecule type" value="Genomic_DNA"/>
</dbReference>
<evidence type="ECO:0000256" key="1">
    <source>
        <dbReference type="SAM" id="MobiDB-lite"/>
    </source>
</evidence>
<sequence>MSNHSREETVLEGEAPQQNDSTHSERQYEEDEPISEIESSGNKENSQLNNRFPVEEVEQTTVECEKTKTDEHKDEKHFISAASYFATKPTDTSSPSAHTEGPPVVQKSTPLNYIHKNKNTIRIDYGNKENDPSTALRFAKQTFLMFNENSINNNHNSIVSEIKPAPTTIPQTNVVRNDNNNEKEEEALLTEIGLLLPHPRPYNNNNDKIEVLRDVVQVLQQKQWWNQNHNNKEHDATPLSQRSSSSSHVSSTESETKNSLAEMKSALERLQLENNEKTELIDSIRREMALLSTQYYEAQRAALLQNSNNSNNRKGGYYYYKEQYEKLLYKQNKTEEAKHYASRFGGI</sequence>
<evidence type="ECO:0000313" key="2">
    <source>
        <dbReference type="EMBL" id="CAD2217222.1"/>
    </source>
</evidence>
<feature type="region of interest" description="Disordered" evidence="1">
    <location>
        <begin position="87"/>
        <end position="107"/>
    </location>
</feature>
<gene>
    <name evidence="2" type="ORF">ADEAN_000470000</name>
</gene>
<evidence type="ECO:0000313" key="3">
    <source>
        <dbReference type="Proteomes" id="UP000515908"/>
    </source>
</evidence>
<dbReference type="VEuPathDB" id="TriTrypDB:ADEAN_000470000"/>
<keyword evidence="3" id="KW-1185">Reference proteome</keyword>
<name>A0A7G2CGA9_9TRYP</name>
<feature type="compositionally biased region" description="Low complexity" evidence="1">
    <location>
        <begin position="240"/>
        <end position="253"/>
    </location>
</feature>
<protein>
    <submittedName>
        <fullName evidence="2">Uncharacterized protein</fullName>
    </submittedName>
</protein>
<accession>A0A7G2CGA9</accession>
<dbReference type="Proteomes" id="UP000515908">
    <property type="component" value="Chromosome 08"/>
</dbReference>
<feature type="region of interest" description="Disordered" evidence="1">
    <location>
        <begin position="228"/>
        <end position="259"/>
    </location>
</feature>
<organism evidence="2 3">
    <name type="scientific">Angomonas deanei</name>
    <dbReference type="NCBI Taxonomy" id="59799"/>
    <lineage>
        <taxon>Eukaryota</taxon>
        <taxon>Discoba</taxon>
        <taxon>Euglenozoa</taxon>
        <taxon>Kinetoplastea</taxon>
        <taxon>Metakinetoplastina</taxon>
        <taxon>Trypanosomatida</taxon>
        <taxon>Trypanosomatidae</taxon>
        <taxon>Strigomonadinae</taxon>
        <taxon>Angomonas</taxon>
    </lineage>
</organism>
<feature type="compositionally biased region" description="Basic and acidic residues" evidence="1">
    <location>
        <begin position="63"/>
        <end position="75"/>
    </location>
</feature>